<organism evidence="5">
    <name type="scientific">Aphanomyces astaci</name>
    <name type="common">Crayfish plague agent</name>
    <dbReference type="NCBI Taxonomy" id="112090"/>
    <lineage>
        <taxon>Eukaryota</taxon>
        <taxon>Sar</taxon>
        <taxon>Stramenopiles</taxon>
        <taxon>Oomycota</taxon>
        <taxon>Saprolegniomycetes</taxon>
        <taxon>Saprolegniales</taxon>
        <taxon>Verrucalvaceae</taxon>
        <taxon>Aphanomyces</taxon>
    </lineage>
</organism>
<sequence>MKAPSQTTHRPPTTLIFNCHHQQDIAAMFQPLIPTVEEVSQNTSIVLPQDVPLPAVAASALPVNTDMKWQQVCATVWMRLKASQGQPSFSPPPRFFPSMKHALEWVRKRTKAAERVLVTGSLYTVGDALQALGWHEQISPST</sequence>
<reference evidence="5" key="1">
    <citation type="submission" date="2013-12" db="EMBL/GenBank/DDBJ databases">
        <title>The Genome Sequence of Aphanomyces astaci APO3.</title>
        <authorList>
            <consortium name="The Broad Institute Genomics Platform"/>
            <person name="Russ C."/>
            <person name="Tyler B."/>
            <person name="van West P."/>
            <person name="Dieguez-Uribeondo J."/>
            <person name="Young S.K."/>
            <person name="Zeng Q."/>
            <person name="Gargeya S."/>
            <person name="Fitzgerald M."/>
            <person name="Abouelleil A."/>
            <person name="Alvarado L."/>
            <person name="Chapman S.B."/>
            <person name="Gainer-Dewar J."/>
            <person name="Goldberg J."/>
            <person name="Griggs A."/>
            <person name="Gujja S."/>
            <person name="Hansen M."/>
            <person name="Howarth C."/>
            <person name="Imamovic A."/>
            <person name="Ireland A."/>
            <person name="Larimer J."/>
            <person name="McCowan C."/>
            <person name="Murphy C."/>
            <person name="Pearson M."/>
            <person name="Poon T.W."/>
            <person name="Priest M."/>
            <person name="Roberts A."/>
            <person name="Saif S."/>
            <person name="Shea T."/>
            <person name="Sykes S."/>
            <person name="Wortman J."/>
            <person name="Nusbaum C."/>
            <person name="Birren B."/>
        </authorList>
    </citation>
    <scope>NUCLEOTIDE SEQUENCE [LARGE SCALE GENOMIC DNA]</scope>
    <source>
        <strain evidence="5">APO3</strain>
    </source>
</reference>
<name>W4HD56_APHAT</name>
<dbReference type="PANTHER" id="PTHR11136:SF0">
    <property type="entry name" value="DIHYDROFOLATE SYNTHETASE-RELATED"/>
    <property type="match status" value="1"/>
</dbReference>
<dbReference type="STRING" id="112090.W4HD56"/>
<dbReference type="GO" id="GO:0005524">
    <property type="term" value="F:ATP binding"/>
    <property type="evidence" value="ECO:0007669"/>
    <property type="project" value="UniProtKB-KW"/>
</dbReference>
<comment type="similarity">
    <text evidence="1">Belongs to the folylpolyglutamate synthase family.</text>
</comment>
<keyword evidence="2" id="KW-0436">Ligase</keyword>
<evidence type="ECO:0000313" key="5">
    <source>
        <dbReference type="EMBL" id="ETV89234.1"/>
    </source>
</evidence>
<dbReference type="SUPFAM" id="SSF53244">
    <property type="entry name" value="MurD-like peptide ligases, peptide-binding domain"/>
    <property type="match status" value="1"/>
</dbReference>
<dbReference type="PANTHER" id="PTHR11136">
    <property type="entry name" value="FOLYLPOLYGLUTAMATE SYNTHASE-RELATED"/>
    <property type="match status" value="1"/>
</dbReference>
<dbReference type="RefSeq" id="XP_009821634.1">
    <property type="nucleotide sequence ID" value="XM_009823332.1"/>
</dbReference>
<gene>
    <name evidence="5" type="ORF">H257_00590</name>
</gene>
<evidence type="ECO:0008006" key="6">
    <source>
        <dbReference type="Google" id="ProtNLM"/>
    </source>
</evidence>
<dbReference type="GO" id="GO:0008841">
    <property type="term" value="F:dihydrofolate synthase activity"/>
    <property type="evidence" value="ECO:0007669"/>
    <property type="project" value="TreeGrafter"/>
</dbReference>
<dbReference type="InterPro" id="IPR001645">
    <property type="entry name" value="Folylpolyglutamate_synth"/>
</dbReference>
<dbReference type="AlphaFoldDB" id="W4HD56"/>
<accession>W4HD56</accession>
<evidence type="ECO:0000256" key="3">
    <source>
        <dbReference type="ARBA" id="ARBA00022741"/>
    </source>
</evidence>
<proteinExistence type="inferred from homology"/>
<evidence type="ECO:0000256" key="1">
    <source>
        <dbReference type="ARBA" id="ARBA00008276"/>
    </source>
</evidence>
<dbReference type="OrthoDB" id="5212574at2759"/>
<keyword evidence="4" id="KW-0067">ATP-binding</keyword>
<dbReference type="InterPro" id="IPR036615">
    <property type="entry name" value="Mur_ligase_C_dom_sf"/>
</dbReference>
<protein>
    <recommendedName>
        <fullName evidence="6">Folylpolyglutamate synthase</fullName>
    </recommendedName>
</protein>
<evidence type="ECO:0000256" key="2">
    <source>
        <dbReference type="ARBA" id="ARBA00022598"/>
    </source>
</evidence>
<dbReference type="EMBL" id="KI913114">
    <property type="protein sequence ID" value="ETV89234.1"/>
    <property type="molecule type" value="Genomic_DNA"/>
</dbReference>
<dbReference type="VEuPathDB" id="FungiDB:H257_00590"/>
<dbReference type="Gene3D" id="3.90.190.20">
    <property type="entry name" value="Mur ligase, C-terminal domain"/>
    <property type="match status" value="1"/>
</dbReference>
<dbReference type="GO" id="GO:0005737">
    <property type="term" value="C:cytoplasm"/>
    <property type="evidence" value="ECO:0007669"/>
    <property type="project" value="TreeGrafter"/>
</dbReference>
<keyword evidence="3" id="KW-0547">Nucleotide-binding</keyword>
<evidence type="ECO:0000256" key="4">
    <source>
        <dbReference type="ARBA" id="ARBA00022840"/>
    </source>
</evidence>
<dbReference type="GeneID" id="20802586"/>
<dbReference type="GO" id="GO:0004326">
    <property type="term" value="F:tetrahydrofolylpolyglutamate synthase activity"/>
    <property type="evidence" value="ECO:0007669"/>
    <property type="project" value="InterPro"/>
</dbReference>